<dbReference type="InterPro" id="IPR045550">
    <property type="entry name" value="AARE_N"/>
</dbReference>
<dbReference type="GO" id="GO:0006508">
    <property type="term" value="P:proteolysis"/>
    <property type="evidence" value="ECO:0007669"/>
    <property type="project" value="InterPro"/>
</dbReference>
<proteinExistence type="inferred from homology"/>
<evidence type="ECO:0000259" key="8">
    <source>
        <dbReference type="Pfam" id="PF00326"/>
    </source>
</evidence>
<dbReference type="SUPFAM" id="SSF53474">
    <property type="entry name" value="alpha/beta-Hydrolases"/>
    <property type="match status" value="3"/>
</dbReference>
<organism evidence="10 11">
    <name type="scientific">Corchorus capsularis</name>
    <name type="common">Jute</name>
    <dbReference type="NCBI Taxonomy" id="210143"/>
    <lineage>
        <taxon>Eukaryota</taxon>
        <taxon>Viridiplantae</taxon>
        <taxon>Streptophyta</taxon>
        <taxon>Embryophyta</taxon>
        <taxon>Tracheophyta</taxon>
        <taxon>Spermatophyta</taxon>
        <taxon>Magnoliopsida</taxon>
        <taxon>eudicotyledons</taxon>
        <taxon>Gunneridae</taxon>
        <taxon>Pentapetalae</taxon>
        <taxon>rosids</taxon>
        <taxon>malvids</taxon>
        <taxon>Malvales</taxon>
        <taxon>Malvaceae</taxon>
        <taxon>Grewioideae</taxon>
        <taxon>Apeibeae</taxon>
        <taxon>Corchorus</taxon>
    </lineage>
</organism>
<accession>A0A1R3G9L5</accession>
<feature type="domain" description="Peptidase S9 prolyl oligopeptidase catalytic" evidence="8">
    <location>
        <begin position="552"/>
        <end position="766"/>
    </location>
</feature>
<comment type="subcellular location">
    <subcellularLocation>
        <location evidence="2">Cytoplasm</location>
    </subcellularLocation>
</comment>
<comment type="subunit">
    <text evidence="4">Homotetramer.</text>
</comment>
<evidence type="ECO:0000313" key="11">
    <source>
        <dbReference type="Proteomes" id="UP000188268"/>
    </source>
</evidence>
<dbReference type="OMA" id="WHSYQVI"/>
<feature type="domain" description="Acylamino-acid-releasing enzyme N-terminal" evidence="9">
    <location>
        <begin position="1346"/>
        <end position="1824"/>
    </location>
</feature>
<dbReference type="PANTHER" id="PTHR42776">
    <property type="entry name" value="SERINE PEPTIDASE S9 FAMILY MEMBER"/>
    <property type="match status" value="1"/>
</dbReference>
<dbReference type="InterPro" id="IPR002471">
    <property type="entry name" value="Pept_S9_AS"/>
</dbReference>
<dbReference type="EMBL" id="AWWV01014886">
    <property type="protein sequence ID" value="OMO54747.1"/>
    <property type="molecule type" value="Genomic_DNA"/>
</dbReference>
<sequence>MDSSKTAPVKEFPLGIDETTEDDYASLSKLLQEFINVSSIDKAWVFKSGNGIVSQAMFSLSQPNLLANKKRKFMLPASISKEGANNLNFQWGPFPIEMTGVSTIVPSPSGSKLLVVRNPENESPVQFELWNSSQLEKEYQIPQSVHGSVYADGWFEGISWNADESLIAYVAEEPTPSKPSFDYQGYKKGATKEKDCSSWKGQGDWEEDWGECYAGKRQPALFVININSGKVQAVKGITKSLSVGQVVWAPQVEGIDQYLVFVGWSADPRKLGIKYCYNRPCALYAVKAPLYKSDAAEFDLKSIEESTLVNLTQNISSAFFPQFSPDGKFLVFRSAKASVDSGAHSATESLHRIDWPTDGKICSSTKIIDVIPIVNCAEDDQFPGLYGSGFLSKPWLSDGRTMILSSYWHSYQVILSVNVLSGEVLRISPVDSGFSWNVLTLDGDNVIAVSSSLVDIPQIKYGCLVDEATNSTQWHWLDVASPIFSYSEKVMALLSSRQFSILQIPVKDVSDCLTKGAAKPYEAIFVSSKKSSEPDPLIVILHGGPHSVYTSSFSKSLAFLSSIGYSLLLVNYRGSLGFGEEALQSLPGKIGSQDVNDVLTAIDHVIEKGLANPSKITVLGGSHGGFLTTHLIGQAPDKFVAAAARNPVCNISSMVGITDIPDWCYMETYGSNGKRIFTDAPTDEHLSNFYSKSPISHISKVKTPTLMLLGAQDLRVPVSNGLQYSRALKERGVETKVIVFPNDIHGIDRPQSDFESFLNIGVWFNNLSILIFFIRKKLPAVIPMDSSKTAPVREFPVGIDETTEEDYASLSKLLQEFTNISSIDRAWVFKSENGKLSQAMFSLSQPNLLANKKRQFMLPASISKDGANNLNFQWGPFPIEMTGVSTIVPSPSGSKLLVVRNPENESPVQFEIWNSSQLEKEYRIPQSVHGSVYADGWFEGISWNADESLIAYVAEEPSPCKPSFDYHGYKKGATKEQDCSSWKGQGDWEEEWGECYAGKRQPALFVININSGKVQAVEGVTKSLSVGQVVWAPQVEGTDQYLVFVGWSADPRKLGIKYCYNRPCALYAVKAPLYKSDAAEFDLKSMEELSLVRLTHSISSAFFPRFSPDGKFLVFLSAKASVDSGAHSATDSLHRIDWPTDGKICSSTKVIDVDVNDVLTAIDHVIEKGLVKPSKITVLGGSHGGFLTTHLIGQAPDKFVAAASRNPACNISSMVGITDIPDWCYVETYGSNGKSIFTEAPTAEHLSNFYRKSPISHISKVKAPTLFLLGAQDLRVPVSNGLQYSRALKERGVETKVIMFPNDIHGIDRPQSDFESFLNIGVWFNNKKLPAIMAMDAPKTAPVKVFPVGIDETTEEDYASLSKLLQEFTNISSIDKAWVFKSENGIVSQAMFSLSQPNLLANKKRKFMLPASISKEGANNLNFRWGPFPIEMTGVSMIVPSPSGSKLLVVRNPENESPVQFEIWNSSQLEKEYQIPQSVHGSVYDDGWFEGISWNADESLIAYVAEEPSPCKPSFDNHGYKKGATKEKDCSSWKGQGDWEEEWGERYAGKRQPALFVININSGKVQAVKGVTKSLSAGQVVWAPEVEGTDQYLVFVGWSADPRKLGIKYCCNRPCALYAVKAPLYKSDAAEFDLKSMEESSLVNLTHSISSAFFPRFSPDGKLLVFLSAKASVDSGAHSATDSLHRIDWPTDGKICSSTKIIDVIPIVNCAEDGQFPGLYCPSFLSKPWLSDGCTMILSSYWHSYQVILSVNVLSGEVLRISPVDSGFSWDVLTLDGDNVIAVSSSPVDIPQIKYGSLVDKATNSTKWHWLDVASPILSCSEKVMALLSSRQFSILQIPVKDVSDCLTKGAAKPYEAIFVSSKKKSEHDPLIVVLHGGPHSVSLSSFSESLAFLSSIGYSLLIVNYRGSLGFGEEALQSLPGKVGSQDVNDVLTAIDHVIEKGLVNPSKITVVGISHGGFLTTHLIGQAPDKFVAAVARNPVCNLSSMVGITDIPDWCYVTSHGSNGKNIFTEAPTAEHLSHFYSKSPISHISKVKAPTLILLGAQDLRVPISNGLQYSRALKERGVETKVIMFPNDIHPIN</sequence>
<keyword evidence="7" id="KW-0378">Hydrolase</keyword>
<feature type="domain" description="Peptidase S9 prolyl oligopeptidase catalytic" evidence="8">
    <location>
        <begin position="1886"/>
        <end position="2079"/>
    </location>
</feature>
<dbReference type="STRING" id="210143.A0A1R3G9L5"/>
<dbReference type="OrthoDB" id="416344at2759"/>
<keyword evidence="6" id="KW-0963">Cytoplasm</keyword>
<feature type="domain" description="Acylamino-acid-releasing enzyme N-terminal" evidence="9">
    <location>
        <begin position="794"/>
        <end position="1153"/>
    </location>
</feature>
<protein>
    <recommendedName>
        <fullName evidence="5">acylaminoacyl-peptidase</fullName>
        <ecNumber evidence="5">3.4.19.1</ecNumber>
    </recommendedName>
</protein>
<dbReference type="Pfam" id="PF19283">
    <property type="entry name" value="APEH_N"/>
    <property type="match status" value="3"/>
</dbReference>
<comment type="similarity">
    <text evidence="3">Belongs to the peptidase S9C family.</text>
</comment>
<evidence type="ECO:0000313" key="10">
    <source>
        <dbReference type="EMBL" id="OMO54747.1"/>
    </source>
</evidence>
<dbReference type="InterPro" id="IPR001375">
    <property type="entry name" value="Peptidase_S9_cat"/>
</dbReference>
<comment type="catalytic activity">
    <reaction evidence="1">
        <text>Cleavage of an N-acetyl or N-formyl amino acid from the N-terminus of a polypeptide.</text>
        <dbReference type="EC" id="3.4.19.1"/>
    </reaction>
</comment>
<dbReference type="Gene3D" id="3.40.50.1820">
    <property type="entry name" value="alpha/beta hydrolase"/>
    <property type="match status" value="3"/>
</dbReference>
<dbReference type="InterPro" id="IPR029058">
    <property type="entry name" value="AB_hydrolase_fold"/>
</dbReference>
<dbReference type="FunFam" id="3.40.50.1820:FF:000146">
    <property type="entry name" value="Acylamino-acid-releasing enzyme"/>
    <property type="match status" value="2"/>
</dbReference>
<evidence type="ECO:0000256" key="4">
    <source>
        <dbReference type="ARBA" id="ARBA00011881"/>
    </source>
</evidence>
<name>A0A1R3G9L5_COCAP</name>
<evidence type="ECO:0000256" key="5">
    <source>
        <dbReference type="ARBA" id="ARBA00012917"/>
    </source>
</evidence>
<feature type="non-terminal residue" evidence="10">
    <location>
        <position position="2082"/>
    </location>
</feature>
<dbReference type="SUPFAM" id="SSF82171">
    <property type="entry name" value="DPP6 N-terminal domain-like"/>
    <property type="match status" value="3"/>
</dbReference>
<evidence type="ECO:0000259" key="9">
    <source>
        <dbReference type="Pfam" id="PF19283"/>
    </source>
</evidence>
<dbReference type="Gramene" id="OMO54747">
    <property type="protein sequence ID" value="OMO54747"/>
    <property type="gene ID" value="CCACVL1_27625"/>
</dbReference>
<evidence type="ECO:0000256" key="7">
    <source>
        <dbReference type="ARBA" id="ARBA00022801"/>
    </source>
</evidence>
<comment type="caution">
    <text evidence="10">The sequence shown here is derived from an EMBL/GenBank/DDBJ whole genome shotgun (WGS) entry which is preliminary data.</text>
</comment>
<dbReference type="GO" id="GO:0004252">
    <property type="term" value="F:serine-type endopeptidase activity"/>
    <property type="evidence" value="ECO:0007669"/>
    <property type="project" value="InterPro"/>
</dbReference>
<gene>
    <name evidence="10" type="ORF">CCACVL1_27625</name>
</gene>
<dbReference type="PANTHER" id="PTHR42776:SF4">
    <property type="entry name" value="ACYLAMINO-ACID-RELEASING ENZYME"/>
    <property type="match status" value="1"/>
</dbReference>
<reference evidence="10 11" key="1">
    <citation type="submission" date="2013-09" db="EMBL/GenBank/DDBJ databases">
        <title>Corchorus capsularis genome sequencing.</title>
        <authorList>
            <person name="Alam M."/>
            <person name="Haque M.S."/>
            <person name="Islam M.S."/>
            <person name="Emdad E.M."/>
            <person name="Islam M.M."/>
            <person name="Ahmed B."/>
            <person name="Halim A."/>
            <person name="Hossen Q.M.M."/>
            <person name="Hossain M.Z."/>
            <person name="Ahmed R."/>
            <person name="Khan M.M."/>
            <person name="Islam R."/>
            <person name="Rashid M.M."/>
            <person name="Khan S.A."/>
            <person name="Rahman M.S."/>
            <person name="Alam M."/>
        </authorList>
    </citation>
    <scope>NUCLEOTIDE SEQUENCE [LARGE SCALE GENOMIC DNA]</scope>
    <source>
        <strain evidence="11">cv. CVL-1</strain>
        <tissue evidence="10">Whole seedling</tissue>
    </source>
</reference>
<dbReference type="GO" id="GO:0005737">
    <property type="term" value="C:cytoplasm"/>
    <property type="evidence" value="ECO:0007669"/>
    <property type="project" value="UniProtKB-SubCell"/>
</dbReference>
<evidence type="ECO:0000256" key="2">
    <source>
        <dbReference type="ARBA" id="ARBA00004496"/>
    </source>
</evidence>
<evidence type="ECO:0000256" key="6">
    <source>
        <dbReference type="ARBA" id="ARBA00022490"/>
    </source>
</evidence>
<dbReference type="Proteomes" id="UP000188268">
    <property type="component" value="Unassembled WGS sequence"/>
</dbReference>
<dbReference type="EC" id="3.4.19.1" evidence="5"/>
<keyword evidence="11" id="KW-1185">Reference proteome</keyword>
<dbReference type="GO" id="GO:0008242">
    <property type="term" value="F:omega peptidase activity"/>
    <property type="evidence" value="ECO:0007669"/>
    <property type="project" value="UniProtKB-EC"/>
</dbReference>
<dbReference type="PROSITE" id="PS00708">
    <property type="entry name" value="PRO_ENDOPEP_SER"/>
    <property type="match status" value="3"/>
</dbReference>
<dbReference type="Pfam" id="PF00326">
    <property type="entry name" value="Peptidase_S9"/>
    <property type="match status" value="2"/>
</dbReference>
<evidence type="ECO:0000256" key="1">
    <source>
        <dbReference type="ARBA" id="ARBA00000721"/>
    </source>
</evidence>
<evidence type="ECO:0000256" key="3">
    <source>
        <dbReference type="ARBA" id="ARBA00010040"/>
    </source>
</evidence>
<feature type="domain" description="Acylamino-acid-releasing enzyme N-terminal" evidence="9">
    <location>
        <begin position="10"/>
        <end position="490"/>
    </location>
</feature>